<feature type="transmembrane region" description="Helical" evidence="1">
    <location>
        <begin position="12"/>
        <end position="29"/>
    </location>
</feature>
<feature type="transmembrane region" description="Helical" evidence="1">
    <location>
        <begin position="194"/>
        <end position="211"/>
    </location>
</feature>
<evidence type="ECO:0000313" key="3">
    <source>
        <dbReference type="Proteomes" id="UP000002019"/>
    </source>
</evidence>
<accession>B0VGH3</accession>
<dbReference type="Proteomes" id="UP000002019">
    <property type="component" value="Chromosome"/>
</dbReference>
<keyword evidence="1" id="KW-0812">Transmembrane</keyword>
<keyword evidence="3" id="KW-1185">Reference proteome</keyword>
<feature type="transmembrane region" description="Helical" evidence="1">
    <location>
        <begin position="126"/>
        <end position="144"/>
    </location>
</feature>
<dbReference type="STRING" id="459349.CLOAM0513"/>
<dbReference type="RefSeq" id="WP_015424271.1">
    <property type="nucleotide sequence ID" value="NC_020449.1"/>
</dbReference>
<dbReference type="HOGENOM" id="CLU_1297983_0_0_0"/>
<dbReference type="KEGG" id="caci:CLOAM0513"/>
<name>B0VGH3_CLOAI</name>
<evidence type="ECO:0000313" key="2">
    <source>
        <dbReference type="EMBL" id="CAO80410.1"/>
    </source>
</evidence>
<reference evidence="2 3" key="1">
    <citation type="journal article" date="2008" name="J. Bacteriol.">
        <title>'Candidatus Cloacamonas acidaminovorans': genome sequence reconstruction provides a first glimpse of a new bacterial division.</title>
        <authorList>
            <person name="Pelletier E."/>
            <person name="Kreimeyer A."/>
            <person name="Bocs S."/>
            <person name="Rouy Z."/>
            <person name="Gyapay G."/>
            <person name="Chouari R."/>
            <person name="Riviere D."/>
            <person name="Ganesan A."/>
            <person name="Daegelen P."/>
            <person name="Sghir A."/>
            <person name="Cohen G.N."/>
            <person name="Medigue C."/>
            <person name="Weissenbach J."/>
            <person name="Le Paslier D."/>
        </authorList>
    </citation>
    <scope>NUCLEOTIDE SEQUENCE [LARGE SCALE GENOMIC DNA]</scope>
    <source>
        <strain evidence="3">Evry</strain>
    </source>
</reference>
<feature type="transmembrane region" description="Helical" evidence="1">
    <location>
        <begin position="85"/>
        <end position="105"/>
    </location>
</feature>
<keyword evidence="1" id="KW-0472">Membrane</keyword>
<keyword evidence="1" id="KW-1133">Transmembrane helix</keyword>
<protein>
    <submittedName>
        <fullName evidence="2">Uncharacterized protein</fullName>
    </submittedName>
</protein>
<gene>
    <name evidence="2" type="ordered locus">CLOAM0513</name>
</gene>
<dbReference type="EMBL" id="CU466930">
    <property type="protein sequence ID" value="CAO80410.1"/>
    <property type="molecule type" value="Genomic_DNA"/>
</dbReference>
<sequence>MKWLNHPLSGQHFYLKSAVFLTGLAIGLDSSLRQLLIQLVLILAILIFEPKLYLSLLNALKKLLPFFAGYWVFATLFGQEFLTTVFFSVQILYLIAVTVYVLGNVKMEQIASQSRWLRKWKPVNSLFYYLFATVFFTRSFFAEYKKMKLVKENNFSLAQLSDVLANVSALSPQISNSVTNLLTFEGEEKNSNPQANYLGIFFLALLVIVHGL</sequence>
<proteinExistence type="predicted"/>
<evidence type="ECO:0000256" key="1">
    <source>
        <dbReference type="SAM" id="Phobius"/>
    </source>
</evidence>
<dbReference type="AlphaFoldDB" id="B0VGH3"/>
<feature type="transmembrane region" description="Helical" evidence="1">
    <location>
        <begin position="35"/>
        <end position="56"/>
    </location>
</feature>
<organism evidence="2 3">
    <name type="scientific">Cloacimonas acidaminovorans (strain Evry)</name>
    <dbReference type="NCBI Taxonomy" id="459349"/>
    <lineage>
        <taxon>Bacteria</taxon>
        <taxon>Pseudomonadati</taxon>
        <taxon>Candidatus Cloacimonadota</taxon>
        <taxon>Candidatus Cloacimonadia</taxon>
        <taxon>Candidatus Cloacimonadales</taxon>
        <taxon>Candidatus Cloacimonadaceae</taxon>
        <taxon>Candidatus Cloacimonas</taxon>
    </lineage>
</organism>